<evidence type="ECO:0000313" key="2">
    <source>
        <dbReference type="Proteomes" id="UP000735302"/>
    </source>
</evidence>
<dbReference type="Proteomes" id="UP000735302">
    <property type="component" value="Unassembled WGS sequence"/>
</dbReference>
<proteinExistence type="predicted"/>
<organism evidence="1 2">
    <name type="scientific">Plakobranchus ocellatus</name>
    <dbReference type="NCBI Taxonomy" id="259542"/>
    <lineage>
        <taxon>Eukaryota</taxon>
        <taxon>Metazoa</taxon>
        <taxon>Spiralia</taxon>
        <taxon>Lophotrochozoa</taxon>
        <taxon>Mollusca</taxon>
        <taxon>Gastropoda</taxon>
        <taxon>Heterobranchia</taxon>
        <taxon>Euthyneura</taxon>
        <taxon>Panpulmonata</taxon>
        <taxon>Sacoglossa</taxon>
        <taxon>Placobranchoidea</taxon>
        <taxon>Plakobranchidae</taxon>
        <taxon>Plakobranchus</taxon>
    </lineage>
</organism>
<keyword evidence="2" id="KW-1185">Reference proteome</keyword>
<dbReference type="AlphaFoldDB" id="A0AAV3ZD35"/>
<accession>A0AAV3ZD35</accession>
<evidence type="ECO:0000313" key="1">
    <source>
        <dbReference type="EMBL" id="GFN92560.1"/>
    </source>
</evidence>
<gene>
    <name evidence="1" type="ORF">PoB_001906600</name>
</gene>
<sequence>MIKFYSKFYFVITNTQTKLNRKHSLSALIAETRENLDYLLSQSSTPTGVSHVAPIEITLNNDLKKLVATKLELTTQTDLDTLRLIAEDRPKWNALVAKNKENSRSCKIR</sequence>
<name>A0AAV3ZD35_9GAST</name>
<protein>
    <submittedName>
        <fullName evidence="1">Uncharacterized protein</fullName>
    </submittedName>
</protein>
<dbReference type="EMBL" id="BLXT01002256">
    <property type="protein sequence ID" value="GFN92560.1"/>
    <property type="molecule type" value="Genomic_DNA"/>
</dbReference>
<comment type="caution">
    <text evidence="1">The sequence shown here is derived from an EMBL/GenBank/DDBJ whole genome shotgun (WGS) entry which is preliminary data.</text>
</comment>
<reference evidence="1 2" key="1">
    <citation type="journal article" date="2021" name="Elife">
        <title>Chloroplast acquisition without the gene transfer in kleptoplastic sea slugs, Plakobranchus ocellatus.</title>
        <authorList>
            <person name="Maeda T."/>
            <person name="Takahashi S."/>
            <person name="Yoshida T."/>
            <person name="Shimamura S."/>
            <person name="Takaki Y."/>
            <person name="Nagai Y."/>
            <person name="Toyoda A."/>
            <person name="Suzuki Y."/>
            <person name="Arimoto A."/>
            <person name="Ishii H."/>
            <person name="Satoh N."/>
            <person name="Nishiyama T."/>
            <person name="Hasebe M."/>
            <person name="Maruyama T."/>
            <person name="Minagawa J."/>
            <person name="Obokata J."/>
            <person name="Shigenobu S."/>
        </authorList>
    </citation>
    <scope>NUCLEOTIDE SEQUENCE [LARGE SCALE GENOMIC DNA]</scope>
</reference>